<dbReference type="InterPro" id="IPR001387">
    <property type="entry name" value="Cro/C1-type_HTH"/>
</dbReference>
<dbReference type="InterPro" id="IPR052359">
    <property type="entry name" value="HTH-type_reg/antitoxin"/>
</dbReference>
<sequence>MSELFDRIDALVASRSPLPPPAERRRLRQAHGLTLDEVAAALQVRRATVSGWEAGKTEPRPPERDAYARMLKHLAQLYPATAQEPPEPAAAPAVPAVPETPAVPATPAPPAVEPAQARTAPARPAAEPANTR</sequence>
<evidence type="ECO:0000256" key="3">
    <source>
        <dbReference type="ARBA" id="ARBA00023163"/>
    </source>
</evidence>
<organism evidence="6 7">
    <name type="scientific">Streptomyces coelicoflavus</name>
    <dbReference type="NCBI Taxonomy" id="285562"/>
    <lineage>
        <taxon>Bacteria</taxon>
        <taxon>Bacillati</taxon>
        <taxon>Actinomycetota</taxon>
        <taxon>Actinomycetes</taxon>
        <taxon>Kitasatosporales</taxon>
        <taxon>Streptomycetaceae</taxon>
        <taxon>Streptomyces</taxon>
    </lineage>
</organism>
<proteinExistence type="predicted"/>
<name>A0A6N9UEA8_9ACTN</name>
<dbReference type="EMBL" id="JAAGMB010000120">
    <property type="protein sequence ID" value="NEB15954.1"/>
    <property type="molecule type" value="Genomic_DNA"/>
</dbReference>
<evidence type="ECO:0000313" key="6">
    <source>
        <dbReference type="EMBL" id="NEB15954.1"/>
    </source>
</evidence>
<keyword evidence="1" id="KW-0805">Transcription regulation</keyword>
<dbReference type="PANTHER" id="PTHR36511:SF3">
    <property type="entry name" value="ANTITOXIN HIGA-2"/>
    <property type="match status" value="1"/>
</dbReference>
<dbReference type="PROSITE" id="PS50943">
    <property type="entry name" value="HTH_CROC1"/>
    <property type="match status" value="1"/>
</dbReference>
<dbReference type="CDD" id="cd00093">
    <property type="entry name" value="HTH_XRE"/>
    <property type="match status" value="1"/>
</dbReference>
<keyword evidence="2" id="KW-0238">DNA-binding</keyword>
<keyword evidence="3" id="KW-0804">Transcription</keyword>
<dbReference type="Pfam" id="PF01381">
    <property type="entry name" value="HTH_3"/>
    <property type="match status" value="1"/>
</dbReference>
<evidence type="ECO:0000256" key="1">
    <source>
        <dbReference type="ARBA" id="ARBA00023015"/>
    </source>
</evidence>
<feature type="compositionally biased region" description="Low complexity" evidence="4">
    <location>
        <begin position="80"/>
        <end position="103"/>
    </location>
</feature>
<feature type="compositionally biased region" description="Low complexity" evidence="4">
    <location>
        <begin position="113"/>
        <end position="132"/>
    </location>
</feature>
<dbReference type="SUPFAM" id="SSF47413">
    <property type="entry name" value="lambda repressor-like DNA-binding domains"/>
    <property type="match status" value="1"/>
</dbReference>
<evidence type="ECO:0000259" key="5">
    <source>
        <dbReference type="PROSITE" id="PS50943"/>
    </source>
</evidence>
<dbReference type="SMART" id="SM00530">
    <property type="entry name" value="HTH_XRE"/>
    <property type="match status" value="1"/>
</dbReference>
<feature type="region of interest" description="Disordered" evidence="4">
    <location>
        <begin position="80"/>
        <end position="132"/>
    </location>
</feature>
<evidence type="ECO:0000313" key="7">
    <source>
        <dbReference type="Proteomes" id="UP000469545"/>
    </source>
</evidence>
<keyword evidence="7" id="KW-1185">Reference proteome</keyword>
<dbReference type="Proteomes" id="UP000469545">
    <property type="component" value="Unassembled WGS sequence"/>
</dbReference>
<dbReference type="Gene3D" id="1.10.260.40">
    <property type="entry name" value="lambda repressor-like DNA-binding domains"/>
    <property type="match status" value="1"/>
</dbReference>
<feature type="domain" description="HTH cro/C1-type" evidence="5">
    <location>
        <begin position="25"/>
        <end position="59"/>
    </location>
</feature>
<gene>
    <name evidence="6" type="ORF">G3I46_05405</name>
</gene>
<dbReference type="RefSeq" id="WP_164139093.1">
    <property type="nucleotide sequence ID" value="NZ_JAAGMB010000120.1"/>
</dbReference>
<dbReference type="GO" id="GO:0003677">
    <property type="term" value="F:DNA binding"/>
    <property type="evidence" value="ECO:0007669"/>
    <property type="project" value="UniProtKB-KW"/>
</dbReference>
<dbReference type="PANTHER" id="PTHR36511">
    <property type="entry name" value="MERR FAMILY BACTERIAL REGULATORY PROTEIN"/>
    <property type="match status" value="1"/>
</dbReference>
<feature type="non-terminal residue" evidence="6">
    <location>
        <position position="132"/>
    </location>
</feature>
<dbReference type="InterPro" id="IPR010982">
    <property type="entry name" value="Lambda_DNA-bd_dom_sf"/>
</dbReference>
<accession>A0A6N9UEA8</accession>
<evidence type="ECO:0000256" key="2">
    <source>
        <dbReference type="ARBA" id="ARBA00023125"/>
    </source>
</evidence>
<comment type="caution">
    <text evidence="6">The sequence shown here is derived from an EMBL/GenBank/DDBJ whole genome shotgun (WGS) entry which is preliminary data.</text>
</comment>
<protein>
    <submittedName>
        <fullName evidence="6">Helix-turn-helix transcriptional regulator</fullName>
    </submittedName>
</protein>
<dbReference type="AlphaFoldDB" id="A0A6N9UEA8"/>
<reference evidence="6 7" key="1">
    <citation type="submission" date="2020-01" db="EMBL/GenBank/DDBJ databases">
        <title>Insect and environment-associated Actinomycetes.</title>
        <authorList>
            <person name="Currrie C."/>
            <person name="Chevrette M."/>
            <person name="Carlson C."/>
            <person name="Stubbendieck R."/>
            <person name="Wendt-Pienkowski E."/>
        </authorList>
    </citation>
    <scope>NUCLEOTIDE SEQUENCE [LARGE SCALE GENOMIC DNA]</scope>
    <source>
        <strain evidence="6 7">SID14172</strain>
    </source>
</reference>
<evidence type="ECO:0000256" key="4">
    <source>
        <dbReference type="SAM" id="MobiDB-lite"/>
    </source>
</evidence>